<dbReference type="SMART" id="SM01318">
    <property type="entry name" value="SVWC"/>
    <property type="match status" value="1"/>
</dbReference>
<organism evidence="5 6">
    <name type="scientific">Ceutorhynchus assimilis</name>
    <name type="common">cabbage seed weevil</name>
    <dbReference type="NCBI Taxonomy" id="467358"/>
    <lineage>
        <taxon>Eukaryota</taxon>
        <taxon>Metazoa</taxon>
        <taxon>Ecdysozoa</taxon>
        <taxon>Arthropoda</taxon>
        <taxon>Hexapoda</taxon>
        <taxon>Insecta</taxon>
        <taxon>Pterygota</taxon>
        <taxon>Neoptera</taxon>
        <taxon>Endopterygota</taxon>
        <taxon>Coleoptera</taxon>
        <taxon>Polyphaga</taxon>
        <taxon>Cucujiformia</taxon>
        <taxon>Curculionidae</taxon>
        <taxon>Ceutorhynchinae</taxon>
        <taxon>Ceutorhynchus</taxon>
    </lineage>
</organism>
<evidence type="ECO:0000259" key="4">
    <source>
        <dbReference type="SMART" id="SM01318"/>
    </source>
</evidence>
<sequence>MKLLFVILFLNFCANFINCWLAKVPYDPEEFARYNISTEDVQCFSKSHGLNSMSIGEVKPLEKTCGKAKCSSDRTIHLTGCGKAKVAPPCHVGPGDLSKPYPECCFEIICP</sequence>
<keyword evidence="6" id="KW-1185">Reference proteome</keyword>
<dbReference type="GO" id="GO:0005576">
    <property type="term" value="C:extracellular region"/>
    <property type="evidence" value="ECO:0007669"/>
    <property type="project" value="UniProtKB-SubCell"/>
</dbReference>
<dbReference type="EMBL" id="OU892287">
    <property type="protein sequence ID" value="CAG9762132.1"/>
    <property type="molecule type" value="Genomic_DNA"/>
</dbReference>
<dbReference type="Pfam" id="PF15430">
    <property type="entry name" value="SVWC"/>
    <property type="match status" value="1"/>
</dbReference>
<name>A0A9N9MHB1_9CUCU</name>
<keyword evidence="2" id="KW-0964">Secreted</keyword>
<dbReference type="Proteomes" id="UP001152799">
    <property type="component" value="Chromosome 11"/>
</dbReference>
<evidence type="ECO:0000313" key="6">
    <source>
        <dbReference type="Proteomes" id="UP001152799"/>
    </source>
</evidence>
<evidence type="ECO:0000256" key="1">
    <source>
        <dbReference type="ARBA" id="ARBA00004613"/>
    </source>
</evidence>
<dbReference type="PANTHER" id="PTHR39957">
    <property type="entry name" value="AT09846P1-RELATED"/>
    <property type="match status" value="1"/>
</dbReference>
<feature type="chain" id="PRO_5040380529" description="Single domain-containing protein" evidence="3">
    <location>
        <begin position="20"/>
        <end position="111"/>
    </location>
</feature>
<gene>
    <name evidence="5" type="ORF">CEUTPL_LOCUS2816</name>
</gene>
<dbReference type="PANTHER" id="PTHR39957:SF1">
    <property type="entry name" value="AT09846P1-RELATED"/>
    <property type="match status" value="1"/>
</dbReference>
<dbReference type="InterPro" id="IPR029277">
    <property type="entry name" value="SVWC_dom"/>
</dbReference>
<proteinExistence type="predicted"/>
<reference evidence="5" key="1">
    <citation type="submission" date="2022-01" db="EMBL/GenBank/DDBJ databases">
        <authorList>
            <person name="King R."/>
        </authorList>
    </citation>
    <scope>NUCLEOTIDE SEQUENCE</scope>
</reference>
<dbReference type="AlphaFoldDB" id="A0A9N9MHB1"/>
<comment type="subcellular location">
    <subcellularLocation>
        <location evidence="1">Secreted</location>
    </subcellularLocation>
</comment>
<dbReference type="OrthoDB" id="6674808at2759"/>
<feature type="signal peptide" evidence="3">
    <location>
        <begin position="1"/>
        <end position="19"/>
    </location>
</feature>
<dbReference type="InterPro" id="IPR053308">
    <property type="entry name" value="Vago-like"/>
</dbReference>
<evidence type="ECO:0000256" key="3">
    <source>
        <dbReference type="SAM" id="SignalP"/>
    </source>
</evidence>
<feature type="domain" description="Single" evidence="4">
    <location>
        <begin position="43"/>
        <end position="110"/>
    </location>
</feature>
<accession>A0A9N9MHB1</accession>
<protein>
    <recommendedName>
        <fullName evidence="4">Single domain-containing protein</fullName>
    </recommendedName>
</protein>
<evidence type="ECO:0000313" key="5">
    <source>
        <dbReference type="EMBL" id="CAG9762132.1"/>
    </source>
</evidence>
<keyword evidence="3" id="KW-0732">Signal</keyword>
<evidence type="ECO:0000256" key="2">
    <source>
        <dbReference type="ARBA" id="ARBA00022525"/>
    </source>
</evidence>